<comment type="subcellular location">
    <subcellularLocation>
        <location evidence="1">Membrane</location>
        <topology evidence="1">Multi-pass membrane protein</topology>
    </subcellularLocation>
</comment>
<feature type="transmembrane region" description="Helical" evidence="12">
    <location>
        <begin position="85"/>
        <end position="107"/>
    </location>
</feature>
<dbReference type="InterPro" id="IPR027359">
    <property type="entry name" value="Volt_channel_dom_sf"/>
</dbReference>
<evidence type="ECO:0000256" key="2">
    <source>
        <dbReference type="ARBA" id="ARBA00022448"/>
    </source>
</evidence>
<keyword evidence="15" id="KW-1185">Reference proteome</keyword>
<evidence type="ECO:0000259" key="13">
    <source>
        <dbReference type="Pfam" id="PF00520"/>
    </source>
</evidence>
<dbReference type="InterPro" id="IPR028325">
    <property type="entry name" value="VG_K_chnl"/>
</dbReference>
<evidence type="ECO:0000256" key="12">
    <source>
        <dbReference type="SAM" id="Phobius"/>
    </source>
</evidence>
<dbReference type="GO" id="GO:0008076">
    <property type="term" value="C:voltage-gated potassium channel complex"/>
    <property type="evidence" value="ECO:0007669"/>
    <property type="project" value="InterPro"/>
</dbReference>
<dbReference type="eggNOG" id="COG0569">
    <property type="taxonomic scope" value="Bacteria"/>
</dbReference>
<keyword evidence="7" id="KW-0630">Potassium</keyword>
<keyword evidence="3" id="KW-0633">Potassium transport</keyword>
<proteinExistence type="predicted"/>
<organism evidence="14 15">
    <name type="scientific">Mucinivorans hirudinis</name>
    <dbReference type="NCBI Taxonomy" id="1433126"/>
    <lineage>
        <taxon>Bacteria</taxon>
        <taxon>Pseudomonadati</taxon>
        <taxon>Bacteroidota</taxon>
        <taxon>Bacteroidia</taxon>
        <taxon>Bacteroidales</taxon>
        <taxon>Rikenellaceae</taxon>
        <taxon>Mucinivorans</taxon>
    </lineage>
</organism>
<protein>
    <submittedName>
        <fullName evidence="14">Potassium voltage-gated channel subfamily KQT-like protein</fullName>
    </submittedName>
</protein>
<evidence type="ECO:0000256" key="11">
    <source>
        <dbReference type="ARBA" id="ARBA00023303"/>
    </source>
</evidence>
<dbReference type="EMBL" id="HG934468">
    <property type="protein sequence ID" value="CDN31547.1"/>
    <property type="molecule type" value="Genomic_DNA"/>
</dbReference>
<dbReference type="HOGENOM" id="CLU_011722_1_1_10"/>
<dbReference type="PRINTS" id="PR00169">
    <property type="entry name" value="KCHANNEL"/>
</dbReference>
<reference evidence="14" key="1">
    <citation type="submission" date="2014-01" db="EMBL/GenBank/DDBJ databases">
        <authorList>
            <person name="Nelson M."/>
        </authorList>
    </citation>
    <scope>NUCLEOTIDE SEQUENCE</scope>
</reference>
<evidence type="ECO:0000256" key="5">
    <source>
        <dbReference type="ARBA" id="ARBA00022826"/>
    </source>
</evidence>
<dbReference type="SUPFAM" id="SSF81324">
    <property type="entry name" value="Voltage-gated potassium channels"/>
    <property type="match status" value="1"/>
</dbReference>
<keyword evidence="4 12" id="KW-0812">Transmembrane</keyword>
<reference evidence="14" key="2">
    <citation type="journal article" date="2015" name="Genome Announc.">
        <title>Complete Genome Sequence of the Novel Leech Symbiont Mucinivorans hirudinis M3T.</title>
        <authorList>
            <person name="Nelson M.C."/>
            <person name="Bomar L."/>
            <person name="Graf J."/>
        </authorList>
    </citation>
    <scope>NUCLEOTIDE SEQUENCE [LARGE SCALE GENOMIC DNA]</scope>
</reference>
<dbReference type="Proteomes" id="UP000027616">
    <property type="component" value="Chromosome I"/>
</dbReference>
<feature type="transmembrane region" description="Helical" evidence="12">
    <location>
        <begin position="21"/>
        <end position="40"/>
    </location>
</feature>
<evidence type="ECO:0000256" key="3">
    <source>
        <dbReference type="ARBA" id="ARBA00022538"/>
    </source>
</evidence>
<feature type="transmembrane region" description="Helical" evidence="12">
    <location>
        <begin position="210"/>
        <end position="235"/>
    </location>
</feature>
<dbReference type="Gene3D" id="1.10.287.70">
    <property type="match status" value="1"/>
</dbReference>
<evidence type="ECO:0000256" key="8">
    <source>
        <dbReference type="ARBA" id="ARBA00022989"/>
    </source>
</evidence>
<accession>A0A060R856</accession>
<gene>
    <name evidence="14" type="ORF">BN938_1460</name>
</gene>
<dbReference type="GO" id="GO:0005249">
    <property type="term" value="F:voltage-gated potassium channel activity"/>
    <property type="evidence" value="ECO:0007669"/>
    <property type="project" value="InterPro"/>
</dbReference>
<evidence type="ECO:0000313" key="14">
    <source>
        <dbReference type="EMBL" id="CDN31547.1"/>
    </source>
</evidence>
<feature type="transmembrane region" description="Helical" evidence="12">
    <location>
        <begin position="52"/>
        <end position="73"/>
    </location>
</feature>
<name>A0A060R856_9BACT</name>
<sequence>MRLTRILEPTLHPHPEQKIARAVLFFAVMLGMVSVIVSGFDTSRQYRNITGVVGYFLGVIFLAEYLLRILSALNHRRGKGTLRRYLFSFLGVIDFIAILPFVLPFLFPIDEELKLIINFSRVLLIFKITRYSKAFNMLGEVLNSVKTPLTLSIIIPIVFMFFAATLVFYVEHQAQPDIFRNIGDGFWWAVITMTTTGYGDIYPITPLGKVIGGLTALIGVFIIALPTGIVTSAFVSRMNRDRLVATSEKEKSSDKVGGIPNSLRSYYRNRHKATLRNFTKNYEK</sequence>
<dbReference type="PANTHER" id="PTHR11537">
    <property type="entry name" value="VOLTAGE-GATED POTASSIUM CHANNEL"/>
    <property type="match status" value="1"/>
</dbReference>
<dbReference type="PANTHER" id="PTHR11537:SF254">
    <property type="entry name" value="POTASSIUM VOLTAGE-GATED CHANNEL PROTEIN SHAB"/>
    <property type="match status" value="1"/>
</dbReference>
<dbReference type="STRING" id="1433126.BN938_1460"/>
<dbReference type="InterPro" id="IPR005821">
    <property type="entry name" value="Ion_trans_dom"/>
</dbReference>
<keyword evidence="6" id="KW-0851">Voltage-gated channel</keyword>
<evidence type="ECO:0000256" key="10">
    <source>
        <dbReference type="ARBA" id="ARBA00023136"/>
    </source>
</evidence>
<dbReference type="PATRIC" id="fig|1433126.3.peg.1445"/>
<keyword evidence="11" id="KW-0407">Ion channel</keyword>
<evidence type="ECO:0000256" key="4">
    <source>
        <dbReference type="ARBA" id="ARBA00022692"/>
    </source>
</evidence>
<dbReference type="GO" id="GO:0001508">
    <property type="term" value="P:action potential"/>
    <property type="evidence" value="ECO:0007669"/>
    <property type="project" value="TreeGrafter"/>
</dbReference>
<keyword evidence="2" id="KW-0813">Transport</keyword>
<dbReference type="KEGG" id="rbc:BN938_1460"/>
<evidence type="ECO:0000313" key="15">
    <source>
        <dbReference type="Proteomes" id="UP000027616"/>
    </source>
</evidence>
<dbReference type="OrthoDB" id="9799090at2"/>
<evidence type="ECO:0000256" key="7">
    <source>
        <dbReference type="ARBA" id="ARBA00022958"/>
    </source>
</evidence>
<feature type="domain" description="Ion transport" evidence="13">
    <location>
        <begin position="24"/>
        <end position="237"/>
    </location>
</feature>
<evidence type="ECO:0000256" key="6">
    <source>
        <dbReference type="ARBA" id="ARBA00022882"/>
    </source>
</evidence>
<dbReference type="Gene3D" id="1.20.120.350">
    <property type="entry name" value="Voltage-gated potassium channels. Chain C"/>
    <property type="match status" value="1"/>
</dbReference>
<dbReference type="Pfam" id="PF00520">
    <property type="entry name" value="Ion_trans"/>
    <property type="match status" value="1"/>
</dbReference>
<feature type="transmembrane region" description="Helical" evidence="12">
    <location>
        <begin position="149"/>
        <end position="170"/>
    </location>
</feature>
<keyword evidence="8 12" id="KW-1133">Transmembrane helix</keyword>
<keyword evidence="10 12" id="KW-0472">Membrane</keyword>
<keyword evidence="5" id="KW-0631">Potassium channel</keyword>
<keyword evidence="9" id="KW-0406">Ion transport</keyword>
<evidence type="ECO:0000256" key="9">
    <source>
        <dbReference type="ARBA" id="ARBA00023065"/>
    </source>
</evidence>
<dbReference type="AlphaFoldDB" id="A0A060R856"/>
<evidence type="ECO:0000256" key="1">
    <source>
        <dbReference type="ARBA" id="ARBA00004141"/>
    </source>
</evidence>